<reference evidence="1 2" key="1">
    <citation type="submission" date="2016-01" db="EMBL/GenBank/DDBJ databases">
        <title>The new phylogeny of the genus Mycobacterium.</title>
        <authorList>
            <person name="Tarcisio F."/>
            <person name="Conor M."/>
            <person name="Antonella G."/>
            <person name="Elisabetta G."/>
            <person name="Giulia F.S."/>
            <person name="Sara T."/>
            <person name="Anna F."/>
            <person name="Clotilde B."/>
            <person name="Roberto B."/>
            <person name="Veronica D.S."/>
            <person name="Fabio R."/>
            <person name="Monica P."/>
            <person name="Olivier J."/>
            <person name="Enrico T."/>
            <person name="Nicola S."/>
        </authorList>
    </citation>
    <scope>NUCLEOTIDE SEQUENCE [LARGE SCALE GENOMIC DNA]</scope>
    <source>
        <strain evidence="1 2">DSM 45394</strain>
    </source>
</reference>
<dbReference type="STRING" id="1108812.AWC16_11345"/>
<evidence type="ECO:0000313" key="1">
    <source>
        <dbReference type="EMBL" id="ORW11310.1"/>
    </source>
</evidence>
<accession>A0A1X1YJU9</accession>
<organism evidence="1 2">
    <name type="scientific">Mycolicibacter longobardus</name>
    <dbReference type="NCBI Taxonomy" id="1108812"/>
    <lineage>
        <taxon>Bacteria</taxon>
        <taxon>Bacillati</taxon>
        <taxon>Actinomycetota</taxon>
        <taxon>Actinomycetes</taxon>
        <taxon>Mycobacteriales</taxon>
        <taxon>Mycobacteriaceae</taxon>
        <taxon>Mycolicibacter</taxon>
    </lineage>
</organism>
<comment type="caution">
    <text evidence="1">The sequence shown here is derived from an EMBL/GenBank/DDBJ whole genome shotgun (WGS) entry which is preliminary data.</text>
</comment>
<evidence type="ECO:0000313" key="2">
    <source>
        <dbReference type="Proteomes" id="UP000193866"/>
    </source>
</evidence>
<dbReference type="EMBL" id="LQPG01000018">
    <property type="protein sequence ID" value="ORW11310.1"/>
    <property type="molecule type" value="Genomic_DNA"/>
</dbReference>
<dbReference type="AlphaFoldDB" id="A0A1X1YJU9"/>
<name>A0A1X1YJU9_9MYCO</name>
<dbReference type="OrthoDB" id="4623006at2"/>
<sequence>MTEKYLIWDWACSAYPSLASGELGADLYKKGYAPSVDVTPVNDAHIKICLRGDCAVLMSGISTIFSHIMLMSVEQIEQAARTALDDTTP</sequence>
<protein>
    <submittedName>
        <fullName evidence="1">Uncharacterized protein</fullName>
    </submittedName>
</protein>
<keyword evidence="2" id="KW-1185">Reference proteome</keyword>
<dbReference type="Proteomes" id="UP000193866">
    <property type="component" value="Unassembled WGS sequence"/>
</dbReference>
<gene>
    <name evidence="1" type="ORF">AWC16_11345</name>
</gene>
<proteinExistence type="predicted"/>